<feature type="domain" description="PKD" evidence="1">
    <location>
        <begin position="1062"/>
        <end position="1150"/>
    </location>
</feature>
<organism evidence="2 3">
    <name type="scientific">Prosthecobacter vanneervenii</name>
    <dbReference type="NCBI Taxonomy" id="48466"/>
    <lineage>
        <taxon>Bacteria</taxon>
        <taxon>Pseudomonadati</taxon>
        <taxon>Verrucomicrobiota</taxon>
        <taxon>Verrucomicrobiia</taxon>
        <taxon>Verrucomicrobiales</taxon>
        <taxon>Verrucomicrobiaceae</taxon>
        <taxon>Prosthecobacter</taxon>
    </lineage>
</organism>
<proteinExistence type="predicted"/>
<dbReference type="RefSeq" id="WP_221306283.1">
    <property type="nucleotide sequence ID" value="NZ_JACHIG010000016.1"/>
</dbReference>
<name>A0A7W8DMI7_9BACT</name>
<evidence type="ECO:0000259" key="1">
    <source>
        <dbReference type="PROSITE" id="PS50093"/>
    </source>
</evidence>
<dbReference type="PROSITE" id="PS50093">
    <property type="entry name" value="PKD"/>
    <property type="match status" value="2"/>
</dbReference>
<dbReference type="Gene3D" id="2.60.40.10">
    <property type="entry name" value="Immunoglobulins"/>
    <property type="match status" value="2"/>
</dbReference>
<dbReference type="SUPFAM" id="SSF50939">
    <property type="entry name" value="Sialidases"/>
    <property type="match status" value="1"/>
</dbReference>
<comment type="caution">
    <text evidence="2">The sequence shown here is derived from an EMBL/GenBank/DDBJ whole genome shotgun (WGS) entry which is preliminary data.</text>
</comment>
<evidence type="ECO:0000313" key="3">
    <source>
        <dbReference type="Proteomes" id="UP000590740"/>
    </source>
</evidence>
<sequence length="1602" mass="167613">MHRTFLPRRVLRTLAITLPLVVLVLVVLVSLRQEGSPTGSSEASMATTGSGLQRSALRGKNVSDDAQTQAVFQTWLQEAPPAVAAQERGPWTAHGVAAAQARRQRMARLIRENPQQAIAEGLSFAQWAALPEEVKPWVEKPFSAVASYEYYPVCTPPGTQRPAGTPDYVAAVTLGDGQRLEAFVYGQNLGLMSKKSLPVQGISLDGMAAIRDGALQRVDSSELGLFTPGQSVAGRSAATGAPVGAEAVYAVAGGKTYAFASGTELAAVTTALARLDALPGKVAASSVLVLPDSTDPNGQIDLSAVQTFATEQASTWTETKKTLFLIRVNFTDNTAEPVTQAAAATEINGASSAMINAMSYGKTWVEGTVSANLYTMPKTAAYYSNSGNGLNSELIRDARNTFRNTKSGGDAAINIGPVDTTGNGDAGGLGNYDIVGVFFNSIGMVSGGVLYAGLAGGGNLWVQNANYTSLYTHEWGHNYGLGHASFWQTSDGSVTGTGSSVEYGDPFDVMGSGPAPQGHYHPQGKSKLNWLTSSQWVDATATGSGTYRIYREDSSATTGALRGLRVTKVATAGSEEYYWIGYKPAFTSNVHLQRGAYLNWQQAGQTRCWLLDTTPATSGDTSDAPVDLGRTYADATAGVYITPVAVGGSGADSYLDVTVNVGSFPGNAAPTAGSISGPSTVAARSSATFTISANDSNGDTLAYSWNAFDGTVNDNASSHTHTWTVGGTYNLTVTVSDMKGGTVSVSKTVTVTDPIDTWTQYSIGTTQNLQDIVWGKGRFVTAEYWGSVFNSWDGTTWSGVGVPPNFDSQPRLAFGNNLFVMAGKIVNATAAQICWSSDGRIWNQATFPNGVPQVREVAYGGGQFIAVADSGVVLRSNDGKTWSLTTVGTSPNFRHVAYDGSTWIAVAMNAAQSRPEVVWTSLNGSTWTQGSALGVDTFRVIGAGGVMYALGWYAGVMYSADHGITWQNAALPGTTRWTTYNMAISDDGAFFVTAKAMDESGTPYALLVSTDGTHWSRTTVNGGNTAVGGANALAFGFGRFITVENSGVTRACAAFHPTNSAPAVSFLSHPSTGIARQLVDFSASASDAENDALVYAWDLGSQLAIQDGAETTPAFAFGGSYTLTLRVSDGRGGLSTLTQTINVSDPVSSFTQRTSGTTNSLNTLATNGSIVVAAGDGGVIRTSTDGITWTTRSVTEYATNMYFYGATWDGAKFILVGEDYNFSVSAWVSLVYTSADGITWTQRYRGTTSSKQLYAVASSGSRTVAVGNNGAVLVSNDGISWSTGTVNGITTQTLDGIAWNGSVFAFTGYAGSNGGTVVFTSSDGGSWIDRSTGAGVASWQDLRTIAWLNDRFVASGWYSSLRSSTDGAQTFTTTRSVREENPAMAYGDGIYFTAGVNLDSSSADVDVLSLDGTNWYSFTAPTTSDRNAAVFFKHTFITAGAGGSIWQSGDTTPAQTFASWQTTNFPGGGAASLSTADADADGVANLIEYALGRDPKIAAGSNGAAGTGYAVVLSSRAWLHLDVPEPAVGDAVYTVQGSASPGGTWTDLAKKAGPGAWTWQVGGTSRINLGTASGGRLPVEIGMPDSASGQPRYFLRLQVTKP</sequence>
<dbReference type="Proteomes" id="UP000590740">
    <property type="component" value="Unassembled WGS sequence"/>
</dbReference>
<dbReference type="InterPro" id="IPR013783">
    <property type="entry name" value="Ig-like_fold"/>
</dbReference>
<keyword evidence="3" id="KW-1185">Reference proteome</keyword>
<dbReference type="InterPro" id="IPR035986">
    <property type="entry name" value="PKD_dom_sf"/>
</dbReference>
<evidence type="ECO:0000313" key="2">
    <source>
        <dbReference type="EMBL" id="MBB5035373.1"/>
    </source>
</evidence>
<dbReference type="SMART" id="SM00089">
    <property type="entry name" value="PKD"/>
    <property type="match status" value="2"/>
</dbReference>
<dbReference type="InterPro" id="IPR000601">
    <property type="entry name" value="PKD_dom"/>
</dbReference>
<dbReference type="InterPro" id="IPR036278">
    <property type="entry name" value="Sialidase_sf"/>
</dbReference>
<dbReference type="SUPFAM" id="SSF110296">
    <property type="entry name" value="Oligoxyloglucan reducing end-specific cellobiohydrolase"/>
    <property type="match status" value="1"/>
</dbReference>
<dbReference type="EMBL" id="JACHIG010000016">
    <property type="protein sequence ID" value="MBB5035373.1"/>
    <property type="molecule type" value="Genomic_DNA"/>
</dbReference>
<dbReference type="InterPro" id="IPR022409">
    <property type="entry name" value="PKD/Chitinase_dom"/>
</dbReference>
<feature type="domain" description="PKD" evidence="1">
    <location>
        <begin position="670"/>
        <end position="752"/>
    </location>
</feature>
<reference evidence="2 3" key="1">
    <citation type="submission" date="2020-08" db="EMBL/GenBank/DDBJ databases">
        <title>Genomic Encyclopedia of Type Strains, Phase IV (KMG-IV): sequencing the most valuable type-strain genomes for metagenomic binning, comparative biology and taxonomic classification.</title>
        <authorList>
            <person name="Goeker M."/>
        </authorList>
    </citation>
    <scope>NUCLEOTIDE SEQUENCE [LARGE SCALE GENOMIC DNA]</scope>
    <source>
        <strain evidence="2 3">DSM 12252</strain>
    </source>
</reference>
<dbReference type="CDD" id="cd00146">
    <property type="entry name" value="PKD"/>
    <property type="match status" value="2"/>
</dbReference>
<dbReference type="Pfam" id="PF18911">
    <property type="entry name" value="PKD_4"/>
    <property type="match status" value="2"/>
</dbReference>
<protein>
    <recommendedName>
        <fullName evidence="1">PKD domain-containing protein</fullName>
    </recommendedName>
</protein>
<accession>A0A7W8DMI7</accession>
<gene>
    <name evidence="2" type="ORF">HNQ65_004983</name>
</gene>
<dbReference type="SUPFAM" id="SSF49299">
    <property type="entry name" value="PKD domain"/>
    <property type="match status" value="2"/>
</dbReference>